<evidence type="ECO:0008006" key="2">
    <source>
        <dbReference type="Google" id="ProtNLM"/>
    </source>
</evidence>
<dbReference type="EMBL" id="JADQCH020000002">
    <property type="protein sequence ID" value="MEY2344897.1"/>
    <property type="molecule type" value="Genomic_DNA"/>
</dbReference>
<evidence type="ECO:0000313" key="1">
    <source>
        <dbReference type="EMBL" id="MEY2344897.1"/>
    </source>
</evidence>
<comment type="caution">
    <text evidence="1">The sequence shown here is derived from an EMBL/GenBank/DDBJ whole genome shotgun (WGS) entry which is preliminary data.</text>
</comment>
<name>A0ABD5LXV6_PROMI</name>
<dbReference type="AlphaFoldDB" id="A0ABD5LXV6"/>
<gene>
    <name evidence="1" type="ORF">I3679_016040</name>
</gene>
<proteinExistence type="predicted"/>
<accession>A0ABD5LXV6</accession>
<reference evidence="1" key="1">
    <citation type="submission" date="2021-05" db="EMBL/GenBank/DDBJ databases">
        <title>First report of NDM-5 and VEB-6 producing Proteus mirabilis isolated from blood of a sepsis patient in Kolkata, India.</title>
        <authorList>
            <person name="Halder G."/>
            <person name="Chaudhuri B."/>
            <person name="Dutta S."/>
        </authorList>
    </citation>
    <scope>NUCLEOTIDE SEQUENCE [LARGE SCALE GENOMIC DNA]</scope>
    <source>
        <strain evidence="1">7049</strain>
    </source>
</reference>
<sequence>MKEAYAWFAVAVENGEGDEAMLKRTARALNAAQLAEAKLLAASYIAKYLDD</sequence>
<organism evidence="1">
    <name type="scientific">Proteus mirabilis</name>
    <dbReference type="NCBI Taxonomy" id="584"/>
    <lineage>
        <taxon>Bacteria</taxon>
        <taxon>Pseudomonadati</taxon>
        <taxon>Pseudomonadota</taxon>
        <taxon>Gammaproteobacteria</taxon>
        <taxon>Enterobacterales</taxon>
        <taxon>Morganellaceae</taxon>
        <taxon>Proteus</taxon>
    </lineage>
</organism>
<protein>
    <recommendedName>
        <fullName evidence="2">Sel1 repeat family protein</fullName>
    </recommendedName>
</protein>